<dbReference type="EMBL" id="CP071529">
    <property type="protein sequence ID" value="USQ15507.1"/>
    <property type="molecule type" value="Genomic_DNA"/>
</dbReference>
<dbReference type="RefSeq" id="WP_252582469.1">
    <property type="nucleotide sequence ID" value="NZ_CP071528.1"/>
</dbReference>
<organism evidence="2 3">
    <name type="scientific">Legionella lytica</name>
    <dbReference type="NCBI Taxonomy" id="96232"/>
    <lineage>
        <taxon>Bacteria</taxon>
        <taxon>Pseudomonadati</taxon>
        <taxon>Pseudomonadota</taxon>
        <taxon>Gammaproteobacteria</taxon>
        <taxon>Legionellales</taxon>
        <taxon>Legionellaceae</taxon>
        <taxon>Legionella</taxon>
    </lineage>
</organism>
<dbReference type="Pfam" id="PF13671">
    <property type="entry name" value="AAA_33"/>
    <property type="match status" value="1"/>
</dbReference>
<dbReference type="Proteomes" id="UP001057474">
    <property type="component" value="Plasmid pLlyPCM2298_2"/>
</dbReference>
<accession>A0ABY4YCZ0</accession>
<name>A0ABY4YCZ0_9GAMM</name>
<geneLocation type="plasmid" evidence="1 3">
    <name>pLlyPCM2298_1</name>
</geneLocation>
<dbReference type="Proteomes" id="UP001057474">
    <property type="component" value="Plasmid pLlyPCM2298_1"/>
</dbReference>
<keyword evidence="2" id="KW-0614">Plasmid</keyword>
<geneLocation type="plasmid" evidence="2 3">
    <name>pLlyPCM2298_2</name>
</geneLocation>
<dbReference type="EMBL" id="CP071528">
    <property type="protein sequence ID" value="USQ15228.1"/>
    <property type="molecule type" value="Genomic_DNA"/>
</dbReference>
<protein>
    <submittedName>
        <fullName evidence="2">AAA family ATPase</fullName>
    </submittedName>
</protein>
<dbReference type="SUPFAM" id="SSF52540">
    <property type="entry name" value="P-loop containing nucleoside triphosphate hydrolases"/>
    <property type="match status" value="1"/>
</dbReference>
<evidence type="ECO:0000313" key="2">
    <source>
        <dbReference type="EMBL" id="USQ15507.1"/>
    </source>
</evidence>
<dbReference type="Gene3D" id="3.40.50.300">
    <property type="entry name" value="P-loop containing nucleotide triphosphate hydrolases"/>
    <property type="match status" value="1"/>
</dbReference>
<proteinExistence type="predicted"/>
<sequence length="174" mass="19404">MLIIFGGLPGTGKTTISKEVASRLKAVYLRVDTVEQTLKNLEGYPDSLIIGSEGYVISYAIAKENLALGLDVIADSVNPIAITRHDWRQVAKEADTDYVEIELICSDKIQHQGRIEKRVADINGHKLPTWKDVLNRDYEPWESISMIIDTSKHTVNESVQKIIELLASLQNKGS</sequence>
<reference evidence="2" key="1">
    <citation type="submission" date="2021-03" db="EMBL/GenBank/DDBJ databases">
        <title>Legionella lytica PCM 2298.</title>
        <authorList>
            <person name="Koper P."/>
        </authorList>
    </citation>
    <scope>NUCLEOTIDE SEQUENCE</scope>
    <source>
        <strain evidence="2">PCM 2298</strain>
        <plasmid evidence="1">pLlyPCM2298_1</plasmid>
        <plasmid evidence="2">pLlyPCM2298_2</plasmid>
    </source>
</reference>
<keyword evidence="3" id="KW-1185">Reference proteome</keyword>
<evidence type="ECO:0000313" key="3">
    <source>
        <dbReference type="Proteomes" id="UP001057474"/>
    </source>
</evidence>
<dbReference type="InterPro" id="IPR027417">
    <property type="entry name" value="P-loop_NTPase"/>
</dbReference>
<dbReference type="PANTHER" id="PTHR37807:SF3">
    <property type="entry name" value="OS07G0160300 PROTEIN"/>
    <property type="match status" value="1"/>
</dbReference>
<dbReference type="PANTHER" id="PTHR37807">
    <property type="entry name" value="OS07G0160300 PROTEIN"/>
    <property type="match status" value="1"/>
</dbReference>
<gene>
    <name evidence="1" type="ORF">J2N86_14770</name>
    <name evidence="2" type="ORF">J2N86_15870</name>
</gene>
<evidence type="ECO:0000313" key="1">
    <source>
        <dbReference type="EMBL" id="USQ15228.1"/>
    </source>
</evidence>